<feature type="region of interest" description="Disordered" evidence="7">
    <location>
        <begin position="208"/>
        <end position="248"/>
    </location>
</feature>
<dbReference type="PANTHER" id="PTHR31595:SF67">
    <property type="entry name" value="WAX SYNTHASE DOMAIN-CONTAINING PROTEIN"/>
    <property type="match status" value="1"/>
</dbReference>
<reference evidence="10" key="1">
    <citation type="journal article" date="2020" name="Stud. Mycol.">
        <title>101 Dothideomycetes genomes: a test case for predicting lifestyles and emergence of pathogens.</title>
        <authorList>
            <person name="Haridas S."/>
            <person name="Albert R."/>
            <person name="Binder M."/>
            <person name="Bloem J."/>
            <person name="Labutti K."/>
            <person name="Salamov A."/>
            <person name="Andreopoulos B."/>
            <person name="Baker S."/>
            <person name="Barry K."/>
            <person name="Bills G."/>
            <person name="Bluhm B."/>
            <person name="Cannon C."/>
            <person name="Castanera R."/>
            <person name="Culley D."/>
            <person name="Daum C."/>
            <person name="Ezra D."/>
            <person name="Gonzalez J."/>
            <person name="Henrissat B."/>
            <person name="Kuo A."/>
            <person name="Liang C."/>
            <person name="Lipzen A."/>
            <person name="Lutzoni F."/>
            <person name="Magnuson J."/>
            <person name="Mondo S."/>
            <person name="Nolan M."/>
            <person name="Ohm R."/>
            <person name="Pangilinan J."/>
            <person name="Park H.-J."/>
            <person name="Ramirez L."/>
            <person name="Alfaro M."/>
            <person name="Sun H."/>
            <person name="Tritt A."/>
            <person name="Yoshinaga Y."/>
            <person name="Zwiers L.-H."/>
            <person name="Turgeon B."/>
            <person name="Goodwin S."/>
            <person name="Spatafora J."/>
            <person name="Crous P."/>
            <person name="Grigoriev I."/>
        </authorList>
    </citation>
    <scope>NUCLEOTIDE SEQUENCE</scope>
    <source>
        <strain evidence="10">CBS 175.79</strain>
    </source>
</reference>
<keyword evidence="3" id="KW-0808">Transferase</keyword>
<feature type="transmembrane region" description="Helical" evidence="8">
    <location>
        <begin position="253"/>
        <end position="275"/>
    </location>
</feature>
<comment type="similarity">
    <text evidence="2">Belongs to the wax synthase family.</text>
</comment>
<dbReference type="InterPro" id="IPR044851">
    <property type="entry name" value="Wax_synthase"/>
</dbReference>
<evidence type="ECO:0000256" key="5">
    <source>
        <dbReference type="ARBA" id="ARBA00022989"/>
    </source>
</evidence>
<feature type="transmembrane region" description="Helical" evidence="8">
    <location>
        <begin position="485"/>
        <end position="507"/>
    </location>
</feature>
<evidence type="ECO:0000256" key="1">
    <source>
        <dbReference type="ARBA" id="ARBA00004141"/>
    </source>
</evidence>
<protein>
    <recommendedName>
        <fullName evidence="9">Wax synthase domain-containing protein</fullName>
    </recommendedName>
</protein>
<dbReference type="GO" id="GO:0008374">
    <property type="term" value="F:O-acyltransferase activity"/>
    <property type="evidence" value="ECO:0007669"/>
    <property type="project" value="InterPro"/>
</dbReference>
<feature type="transmembrane region" description="Helical" evidence="8">
    <location>
        <begin position="324"/>
        <end position="345"/>
    </location>
</feature>
<dbReference type="Proteomes" id="UP000799778">
    <property type="component" value="Unassembled WGS sequence"/>
</dbReference>
<dbReference type="OrthoDB" id="2796277at2759"/>
<feature type="compositionally biased region" description="Low complexity" evidence="7">
    <location>
        <begin position="225"/>
        <end position="248"/>
    </location>
</feature>
<accession>A0A6A5XGY3</accession>
<evidence type="ECO:0000256" key="7">
    <source>
        <dbReference type="SAM" id="MobiDB-lite"/>
    </source>
</evidence>
<keyword evidence="11" id="KW-1185">Reference proteome</keyword>
<sequence length="550" mass="61255">WPRSHYEMIEYHHQKRDEAIQAGQIQPFLYPWGTLGAAVVIVYLLIPHQNRPWLKKARFLVFAFNAGFSIYCILYTRARIMAGALGLGLISAWSICWTFALLVVNDAQTDFQRIERTEGVFGLSSTAKKEEKNKTITSNGNTDPILQGILESNGSVTTNGHTTHEHLGPSQRHGTFAWQPFPITPFIERLDWVLDIFTNFRGVGWNWRTSSQPPPPKPVLNQLNSSSSTSPPAHHTLHTHPTQPTVHPTRRSLLLANLKTLLLGYLTLDILKTLMNHDPYFWGATHLPPLPSLPLGPLVPILTSSPSLLQTYRLTLSMLGVKSALQTIFALGPLFFAGALGPAVLGARASPWMYPDAWGPYGAAVLDRGLRGWWGGWWHQTFRFAFEAPATYLLNFLPQPSSDGTKGGRKGRRRGTEMLVRLTTAFAMSGALHAGGMHTSNASLTHPLTSTALFFVLQVPGVMFEAALIAPCVDRLPGPRWGRRVLRFVYVHAWFYATAGLVCRDFARSGVWLFEPVPVSVVRGPLVGWGVEGDGWWCWGKGLGDWVRWE</sequence>
<evidence type="ECO:0000313" key="10">
    <source>
        <dbReference type="EMBL" id="KAF2012495.1"/>
    </source>
</evidence>
<evidence type="ECO:0000256" key="8">
    <source>
        <dbReference type="SAM" id="Phobius"/>
    </source>
</evidence>
<dbReference type="PANTHER" id="PTHR31595">
    <property type="entry name" value="LONG-CHAIN-ALCOHOL O-FATTY-ACYLTRANSFERASE 3-RELATED"/>
    <property type="match status" value="1"/>
</dbReference>
<evidence type="ECO:0000256" key="2">
    <source>
        <dbReference type="ARBA" id="ARBA00007282"/>
    </source>
</evidence>
<dbReference type="EMBL" id="ML978072">
    <property type="protein sequence ID" value="KAF2012495.1"/>
    <property type="molecule type" value="Genomic_DNA"/>
</dbReference>
<gene>
    <name evidence="10" type="ORF">BU24DRAFT_331295</name>
</gene>
<feature type="transmembrane region" description="Helical" evidence="8">
    <location>
        <begin position="82"/>
        <end position="104"/>
    </location>
</feature>
<evidence type="ECO:0000256" key="6">
    <source>
        <dbReference type="ARBA" id="ARBA00023136"/>
    </source>
</evidence>
<feature type="transmembrane region" description="Helical" evidence="8">
    <location>
        <begin position="28"/>
        <end position="46"/>
    </location>
</feature>
<dbReference type="AlphaFoldDB" id="A0A6A5XGY3"/>
<feature type="transmembrane region" description="Helical" evidence="8">
    <location>
        <begin position="448"/>
        <end position="473"/>
    </location>
</feature>
<dbReference type="GO" id="GO:0016020">
    <property type="term" value="C:membrane"/>
    <property type="evidence" value="ECO:0007669"/>
    <property type="project" value="UniProtKB-SubCell"/>
</dbReference>
<organism evidence="10 11">
    <name type="scientific">Aaosphaeria arxii CBS 175.79</name>
    <dbReference type="NCBI Taxonomy" id="1450172"/>
    <lineage>
        <taxon>Eukaryota</taxon>
        <taxon>Fungi</taxon>
        <taxon>Dikarya</taxon>
        <taxon>Ascomycota</taxon>
        <taxon>Pezizomycotina</taxon>
        <taxon>Dothideomycetes</taxon>
        <taxon>Pleosporomycetidae</taxon>
        <taxon>Pleosporales</taxon>
        <taxon>Pleosporales incertae sedis</taxon>
        <taxon>Aaosphaeria</taxon>
    </lineage>
</organism>
<dbReference type="GO" id="GO:0006629">
    <property type="term" value="P:lipid metabolic process"/>
    <property type="evidence" value="ECO:0007669"/>
    <property type="project" value="InterPro"/>
</dbReference>
<dbReference type="InterPro" id="IPR032805">
    <property type="entry name" value="Wax_synthase_dom"/>
</dbReference>
<evidence type="ECO:0000313" key="11">
    <source>
        <dbReference type="Proteomes" id="UP000799778"/>
    </source>
</evidence>
<keyword evidence="5 8" id="KW-1133">Transmembrane helix</keyword>
<dbReference type="GeneID" id="54280433"/>
<dbReference type="Pfam" id="PF13813">
    <property type="entry name" value="MBOAT_2"/>
    <property type="match status" value="1"/>
</dbReference>
<evidence type="ECO:0000256" key="3">
    <source>
        <dbReference type="ARBA" id="ARBA00022679"/>
    </source>
</evidence>
<feature type="transmembrane region" description="Helical" evidence="8">
    <location>
        <begin position="418"/>
        <end position="436"/>
    </location>
</feature>
<name>A0A6A5XGY3_9PLEO</name>
<evidence type="ECO:0000259" key="9">
    <source>
        <dbReference type="Pfam" id="PF13813"/>
    </source>
</evidence>
<evidence type="ECO:0000256" key="4">
    <source>
        <dbReference type="ARBA" id="ARBA00022692"/>
    </source>
</evidence>
<keyword evidence="6 8" id="KW-0472">Membrane</keyword>
<feature type="non-terminal residue" evidence="10">
    <location>
        <position position="550"/>
    </location>
</feature>
<keyword evidence="4 8" id="KW-0812">Transmembrane</keyword>
<feature type="non-terminal residue" evidence="10">
    <location>
        <position position="1"/>
    </location>
</feature>
<dbReference type="RefSeq" id="XP_033380834.1">
    <property type="nucleotide sequence ID" value="XM_033523036.1"/>
</dbReference>
<feature type="domain" description="Wax synthase" evidence="9">
    <location>
        <begin position="362"/>
        <end position="456"/>
    </location>
</feature>
<proteinExistence type="inferred from homology"/>
<comment type="subcellular location">
    <subcellularLocation>
        <location evidence="1">Membrane</location>
        <topology evidence="1">Multi-pass membrane protein</topology>
    </subcellularLocation>
</comment>
<feature type="transmembrane region" description="Helical" evidence="8">
    <location>
        <begin position="58"/>
        <end position="76"/>
    </location>
</feature>